<dbReference type="AlphaFoldDB" id="E6PMC0"/>
<gene>
    <name evidence="3" type="ORF">CARN2_1061</name>
</gene>
<dbReference type="GO" id="GO:0007165">
    <property type="term" value="P:signal transduction"/>
    <property type="evidence" value="ECO:0007669"/>
    <property type="project" value="InterPro"/>
</dbReference>
<dbReference type="EMBL" id="CABM01000017">
    <property type="protein sequence ID" value="CBH96072.1"/>
    <property type="molecule type" value="Genomic_DNA"/>
</dbReference>
<sequence>MNPAPASLHVGSHLPQGVQARDAEPAVAQGSGSWLLFEADGQLCAIDSRQVRQILLPSGFSPLPGHNPHCPGLLAWQGRVLVVLDLGFSLGRRASLGRPQTRLLVCQGPTHAWAVAVDAVRGFHRDSALAPEWIPVSPGLSPPWNAMFALLPLASAPDGEVCALLHVPALWHGCLAVMSEFSAAADARLHVFPEFET</sequence>
<accession>E6PMC0</accession>
<dbReference type="PROSITE" id="PS50851">
    <property type="entry name" value="CHEW"/>
    <property type="match status" value="1"/>
</dbReference>
<comment type="caution">
    <text evidence="3">The sequence shown here is derived from an EMBL/GenBank/DDBJ whole genome shotgun (WGS) entry which is preliminary data.</text>
</comment>
<evidence type="ECO:0000256" key="1">
    <source>
        <dbReference type="SAM" id="MobiDB-lite"/>
    </source>
</evidence>
<organism evidence="3">
    <name type="scientific">mine drainage metagenome</name>
    <dbReference type="NCBI Taxonomy" id="410659"/>
    <lineage>
        <taxon>unclassified sequences</taxon>
        <taxon>metagenomes</taxon>
        <taxon>ecological metagenomes</taxon>
    </lineage>
</organism>
<dbReference type="Pfam" id="PF01584">
    <property type="entry name" value="CheW"/>
    <property type="match status" value="1"/>
</dbReference>
<dbReference type="Gene3D" id="2.40.50.180">
    <property type="entry name" value="CheA-289, Domain 4"/>
    <property type="match status" value="1"/>
</dbReference>
<dbReference type="GO" id="GO:0006935">
    <property type="term" value="P:chemotaxis"/>
    <property type="evidence" value="ECO:0007669"/>
    <property type="project" value="InterPro"/>
</dbReference>
<dbReference type="InterPro" id="IPR036061">
    <property type="entry name" value="CheW-like_dom_sf"/>
</dbReference>
<dbReference type="SMART" id="SM00260">
    <property type="entry name" value="CheW"/>
    <property type="match status" value="1"/>
</dbReference>
<dbReference type="InterPro" id="IPR002545">
    <property type="entry name" value="CheW-lke_dom"/>
</dbReference>
<reference evidence="3" key="1">
    <citation type="submission" date="2009-10" db="EMBL/GenBank/DDBJ databases">
        <title>Diversity of trophic interactions inside an arsenic-rich microbial ecosystem.</title>
        <authorList>
            <person name="Bertin P.N."/>
            <person name="Heinrich-Salmeron A."/>
            <person name="Pelletier E."/>
            <person name="Goulhen-Chollet F."/>
            <person name="Arsene-Ploetze F."/>
            <person name="Gallien S."/>
            <person name="Calteau A."/>
            <person name="Vallenet D."/>
            <person name="Casiot C."/>
            <person name="Chane-Woon-Ming B."/>
            <person name="Giloteaux L."/>
            <person name="Barakat M."/>
            <person name="Bonnefoy V."/>
            <person name="Bruneel O."/>
            <person name="Chandler M."/>
            <person name="Cleiss J."/>
            <person name="Duran R."/>
            <person name="Elbaz-Poulichet F."/>
            <person name="Fonknechten N."/>
            <person name="Lauga B."/>
            <person name="Mornico D."/>
            <person name="Ortet P."/>
            <person name="Schaeffer C."/>
            <person name="Siguier P."/>
            <person name="Alexander Thil Smith A."/>
            <person name="Van Dorsselaer A."/>
            <person name="Weissenbach J."/>
            <person name="Medigue C."/>
            <person name="Le Paslier D."/>
        </authorList>
    </citation>
    <scope>NUCLEOTIDE SEQUENCE</scope>
</reference>
<feature type="region of interest" description="Disordered" evidence="1">
    <location>
        <begin position="1"/>
        <end position="23"/>
    </location>
</feature>
<evidence type="ECO:0000313" key="3">
    <source>
        <dbReference type="EMBL" id="CBH96072.1"/>
    </source>
</evidence>
<feature type="domain" description="CheW-like" evidence="2">
    <location>
        <begin position="31"/>
        <end position="176"/>
    </location>
</feature>
<dbReference type="SUPFAM" id="SSF50341">
    <property type="entry name" value="CheW-like"/>
    <property type="match status" value="1"/>
</dbReference>
<proteinExistence type="predicted"/>
<name>E6PMC0_9ZZZZ</name>
<protein>
    <submittedName>
        <fullName evidence="3">Putative Chemotaxis signal transduction CheW-like protein</fullName>
    </submittedName>
</protein>
<evidence type="ECO:0000259" key="2">
    <source>
        <dbReference type="PROSITE" id="PS50851"/>
    </source>
</evidence>